<evidence type="ECO:0000259" key="4">
    <source>
        <dbReference type="PROSITE" id="PS50956"/>
    </source>
</evidence>
<dbReference type="InterPro" id="IPR036390">
    <property type="entry name" value="WH_DNA-bd_sf"/>
</dbReference>
<evidence type="ECO:0000256" key="3">
    <source>
        <dbReference type="ARBA" id="ARBA00023163"/>
    </source>
</evidence>
<organism evidence="5 6">
    <name type="scientific">Thermincola ferriacetica</name>
    <dbReference type="NCBI Taxonomy" id="281456"/>
    <lineage>
        <taxon>Bacteria</taxon>
        <taxon>Bacillati</taxon>
        <taxon>Bacillota</taxon>
        <taxon>Clostridia</taxon>
        <taxon>Eubacteriales</taxon>
        <taxon>Thermincolaceae</taxon>
        <taxon>Thermincola</taxon>
    </lineage>
</organism>
<dbReference type="PANTHER" id="PTHR43413:SF7">
    <property type="entry name" value="HTH-TYPE TRANSCRIPTIONAL REGULATOR PTR2"/>
    <property type="match status" value="1"/>
</dbReference>
<keyword evidence="1" id="KW-0805">Transcription regulation</keyword>
<dbReference type="Pfam" id="PF13412">
    <property type="entry name" value="HTH_24"/>
    <property type="match status" value="1"/>
</dbReference>
<name>A0A0L6W2G9_9FIRM</name>
<proteinExistence type="predicted"/>
<dbReference type="InterPro" id="IPR019888">
    <property type="entry name" value="Tscrpt_reg_AsnC-like"/>
</dbReference>
<evidence type="ECO:0000256" key="1">
    <source>
        <dbReference type="ARBA" id="ARBA00023015"/>
    </source>
</evidence>
<protein>
    <submittedName>
        <fullName evidence="5">Transcriptional regulator, AsnC family</fullName>
    </submittedName>
</protein>
<dbReference type="Gene3D" id="3.30.70.920">
    <property type="match status" value="1"/>
</dbReference>
<evidence type="ECO:0000313" key="5">
    <source>
        <dbReference type="EMBL" id="KNZ69772.1"/>
    </source>
</evidence>
<evidence type="ECO:0000256" key="2">
    <source>
        <dbReference type="ARBA" id="ARBA00023125"/>
    </source>
</evidence>
<dbReference type="EMBL" id="LGTE01000009">
    <property type="protein sequence ID" value="KNZ69772.1"/>
    <property type="molecule type" value="Genomic_DNA"/>
</dbReference>
<keyword evidence="2" id="KW-0238">DNA-binding</keyword>
<sequence>MEETKKQILEILQGNSRLQPAQIAAMLNIETAQVEKLIKELEDEKIIVKYHTIINWEKVTDDKVTAFIEVRVTPERGVGFDTVAERIYRFPEVKTVYLMSGGFDLAVLIEGKTMKEVALFVATKLATLDHVQSTATHFVLKTYKQQGVIFEDKEADRRLVVSP</sequence>
<dbReference type="Gene3D" id="1.10.10.10">
    <property type="entry name" value="Winged helix-like DNA-binding domain superfamily/Winged helix DNA-binding domain"/>
    <property type="match status" value="1"/>
</dbReference>
<dbReference type="SUPFAM" id="SSF46785">
    <property type="entry name" value="Winged helix' DNA-binding domain"/>
    <property type="match status" value="1"/>
</dbReference>
<dbReference type="InterPro" id="IPR019887">
    <property type="entry name" value="Tscrpt_reg_AsnC/Lrp_C"/>
</dbReference>
<dbReference type="InterPro" id="IPR011008">
    <property type="entry name" value="Dimeric_a/b-barrel"/>
</dbReference>
<dbReference type="PATRIC" id="fig|281456.6.peg.1696"/>
<keyword evidence="6" id="KW-1185">Reference proteome</keyword>
<dbReference type="RefSeq" id="WP_052217832.1">
    <property type="nucleotide sequence ID" value="NZ_LGTE01000009.1"/>
</dbReference>
<dbReference type="PANTHER" id="PTHR43413">
    <property type="entry name" value="TRANSCRIPTIONAL REGULATOR, ASNC FAMILY"/>
    <property type="match status" value="1"/>
</dbReference>
<dbReference type="InterPro" id="IPR050684">
    <property type="entry name" value="HTH-Siroheme_Decarb"/>
</dbReference>
<dbReference type="AlphaFoldDB" id="A0A0L6W2G9"/>
<dbReference type="Pfam" id="PF01037">
    <property type="entry name" value="AsnC_trans_reg"/>
    <property type="match status" value="1"/>
</dbReference>
<dbReference type="InterPro" id="IPR036388">
    <property type="entry name" value="WH-like_DNA-bd_sf"/>
</dbReference>
<comment type="caution">
    <text evidence="5">The sequence shown here is derived from an EMBL/GenBank/DDBJ whole genome shotgun (WGS) entry which is preliminary data.</text>
</comment>
<dbReference type="SMART" id="SM00344">
    <property type="entry name" value="HTH_ASNC"/>
    <property type="match status" value="1"/>
</dbReference>
<dbReference type="SUPFAM" id="SSF54909">
    <property type="entry name" value="Dimeric alpha+beta barrel"/>
    <property type="match status" value="1"/>
</dbReference>
<keyword evidence="3" id="KW-0804">Transcription</keyword>
<dbReference type="InterPro" id="IPR000485">
    <property type="entry name" value="AsnC-type_HTH_dom"/>
</dbReference>
<dbReference type="Proteomes" id="UP000037175">
    <property type="component" value="Unassembled WGS sequence"/>
</dbReference>
<evidence type="ECO:0000313" key="6">
    <source>
        <dbReference type="Proteomes" id="UP000037175"/>
    </source>
</evidence>
<dbReference type="GO" id="GO:0043565">
    <property type="term" value="F:sequence-specific DNA binding"/>
    <property type="evidence" value="ECO:0007669"/>
    <property type="project" value="InterPro"/>
</dbReference>
<reference evidence="6" key="1">
    <citation type="submission" date="2015-07" db="EMBL/GenBank/DDBJ databases">
        <title>Complete Genome of Thermincola ferriacetica strain Z-0001T.</title>
        <authorList>
            <person name="Lusk B."/>
            <person name="Badalamenti J.P."/>
            <person name="Parameswaran P."/>
            <person name="Bond D.R."/>
            <person name="Torres C.I."/>
        </authorList>
    </citation>
    <scope>NUCLEOTIDE SEQUENCE [LARGE SCALE GENOMIC DNA]</scope>
    <source>
        <strain evidence="6">Z-0001</strain>
    </source>
</reference>
<feature type="domain" description="HTH asnC-type" evidence="4">
    <location>
        <begin position="1"/>
        <end position="81"/>
    </location>
</feature>
<dbReference type="PROSITE" id="PS50956">
    <property type="entry name" value="HTH_ASNC_2"/>
    <property type="match status" value="1"/>
</dbReference>
<accession>A0A0L6W2G9</accession>
<gene>
    <name evidence="5" type="ORF">Tfer_1591</name>
</gene>